<accession>A0A836AB42</accession>
<dbReference type="SUPFAM" id="SSF56436">
    <property type="entry name" value="C-type lectin-like"/>
    <property type="match status" value="2"/>
</dbReference>
<dbReference type="PROSITE" id="PS50041">
    <property type="entry name" value="C_TYPE_LECTIN_2"/>
    <property type="match status" value="1"/>
</dbReference>
<evidence type="ECO:0000313" key="5">
    <source>
        <dbReference type="EMBL" id="KAG5212537.1"/>
    </source>
</evidence>
<protein>
    <recommendedName>
        <fullName evidence="4">C-type lectin domain-containing protein</fullName>
    </recommendedName>
</protein>
<dbReference type="InterPro" id="IPR016187">
    <property type="entry name" value="CTDL_fold"/>
</dbReference>
<dbReference type="PANTHER" id="PTHR45710">
    <property type="entry name" value="C-TYPE LECTIN DOMAIN-CONTAINING PROTEIN 180"/>
    <property type="match status" value="1"/>
</dbReference>
<dbReference type="InterPro" id="IPR016186">
    <property type="entry name" value="C-type_lectin-like/link_sf"/>
</dbReference>
<dbReference type="CDD" id="cd03593">
    <property type="entry name" value="CLECT_NK_receptors_like"/>
    <property type="match status" value="1"/>
</dbReference>
<dbReference type="AlphaFoldDB" id="A0A836AB42"/>
<dbReference type="Proteomes" id="UP000664991">
    <property type="component" value="Unassembled WGS sequence"/>
</dbReference>
<feature type="transmembrane region" description="Helical" evidence="3">
    <location>
        <begin position="41"/>
        <end position="61"/>
    </location>
</feature>
<dbReference type="InterPro" id="IPR001304">
    <property type="entry name" value="C-type_lectin-like"/>
</dbReference>
<keyword evidence="3" id="KW-0472">Membrane</keyword>
<dbReference type="Pfam" id="PF00059">
    <property type="entry name" value="Lectin_C"/>
    <property type="match status" value="1"/>
</dbReference>
<sequence length="326" mass="36278">MLQGNSTSEESVEEGRSGKDLRKKCLAIISPVTPAKLCSCILIIFILLALNVVMLSALVAARSRKPELKVLYVTCPEGWIGFGSKCFYFSEESKNWTFSQTSCTKMEAVLAQFEMEEELGGFMQNMHFHVFTGESKHSSYVPSEMSDASHATGTYSATYHEGSIQVPIPCAVVNVVFITTLIIALVALSVGQYNCPGQHVSSAPPNTHVFPCSDDWIGHKGKCYLISKKTKNWTLAQNFCSKHDATLAVIDSKEDMNFLKQYMGRAEHWIGLRNEAGQTWKWSNGQEFNNWFNLTGSENCAVLNSAEVSSRECDKNLHWICSKPSK</sequence>
<dbReference type="GO" id="GO:0009897">
    <property type="term" value="C:external side of plasma membrane"/>
    <property type="evidence" value="ECO:0007669"/>
    <property type="project" value="TreeGrafter"/>
</dbReference>
<reference evidence="5 6" key="1">
    <citation type="submission" date="2020-12" db="EMBL/GenBank/DDBJ databases">
        <title>De novo assembly of Tibetan sheep genome.</title>
        <authorList>
            <person name="Li X."/>
        </authorList>
    </citation>
    <scope>NUCLEOTIDE SEQUENCE [LARGE SCALE GENOMIC DNA]</scope>
    <source>
        <tissue evidence="5">Heart</tissue>
    </source>
</reference>
<dbReference type="PANTHER" id="PTHR45710:SF31">
    <property type="entry name" value="EARLY ACTIVATION ANTIGEN CD69"/>
    <property type="match status" value="1"/>
</dbReference>
<evidence type="ECO:0000256" key="3">
    <source>
        <dbReference type="SAM" id="Phobius"/>
    </source>
</evidence>
<feature type="domain" description="C-type lectin" evidence="4">
    <location>
        <begin position="219"/>
        <end position="322"/>
    </location>
</feature>
<evidence type="ECO:0000313" key="6">
    <source>
        <dbReference type="Proteomes" id="UP000664991"/>
    </source>
</evidence>
<dbReference type="InterPro" id="IPR033992">
    <property type="entry name" value="NKR-like_CTLD"/>
</dbReference>
<dbReference type="EMBL" id="JAEMGP010000003">
    <property type="protein sequence ID" value="KAG5212537.1"/>
    <property type="molecule type" value="Genomic_DNA"/>
</dbReference>
<keyword evidence="2" id="KW-0430">Lectin</keyword>
<dbReference type="SMART" id="SM00034">
    <property type="entry name" value="CLECT"/>
    <property type="match status" value="2"/>
</dbReference>
<proteinExistence type="predicted"/>
<dbReference type="Gene3D" id="3.10.100.10">
    <property type="entry name" value="Mannose-Binding Protein A, subunit A"/>
    <property type="match status" value="2"/>
</dbReference>
<evidence type="ECO:0000259" key="4">
    <source>
        <dbReference type="PROSITE" id="PS50041"/>
    </source>
</evidence>
<evidence type="ECO:0000256" key="1">
    <source>
        <dbReference type="ARBA" id="ARBA00004401"/>
    </source>
</evidence>
<gene>
    <name evidence="5" type="ORF">JEQ12_014966</name>
</gene>
<evidence type="ECO:0000256" key="2">
    <source>
        <dbReference type="ARBA" id="ARBA00022734"/>
    </source>
</evidence>
<name>A0A836AB42_SHEEP</name>
<dbReference type="InterPro" id="IPR050828">
    <property type="entry name" value="C-type_lectin/matrix_domain"/>
</dbReference>
<keyword evidence="3" id="KW-1133">Transmembrane helix</keyword>
<keyword evidence="3" id="KW-0812">Transmembrane</keyword>
<comment type="caution">
    <text evidence="5">The sequence shown here is derived from an EMBL/GenBank/DDBJ whole genome shotgun (WGS) entry which is preliminary data.</text>
</comment>
<dbReference type="GO" id="GO:0030246">
    <property type="term" value="F:carbohydrate binding"/>
    <property type="evidence" value="ECO:0007669"/>
    <property type="project" value="UniProtKB-KW"/>
</dbReference>
<feature type="transmembrane region" description="Helical" evidence="3">
    <location>
        <begin position="171"/>
        <end position="191"/>
    </location>
</feature>
<organism evidence="5 6">
    <name type="scientific">Ovis aries</name>
    <name type="common">Sheep</name>
    <dbReference type="NCBI Taxonomy" id="9940"/>
    <lineage>
        <taxon>Eukaryota</taxon>
        <taxon>Metazoa</taxon>
        <taxon>Chordata</taxon>
        <taxon>Craniata</taxon>
        <taxon>Vertebrata</taxon>
        <taxon>Euteleostomi</taxon>
        <taxon>Mammalia</taxon>
        <taxon>Eutheria</taxon>
        <taxon>Laurasiatheria</taxon>
        <taxon>Artiodactyla</taxon>
        <taxon>Ruminantia</taxon>
        <taxon>Pecora</taxon>
        <taxon>Bovidae</taxon>
        <taxon>Caprinae</taxon>
        <taxon>Ovis</taxon>
    </lineage>
</organism>
<comment type="subcellular location">
    <subcellularLocation>
        <location evidence="1">Cell membrane</location>
        <topology evidence="1">Single-pass type II membrane protein</topology>
    </subcellularLocation>
</comment>